<dbReference type="InterPro" id="IPR052050">
    <property type="entry name" value="SecEffector_AnkRepeat"/>
</dbReference>
<dbReference type="Gene3D" id="2.60.40.640">
    <property type="match status" value="2"/>
</dbReference>
<feature type="domain" description="Arrestin-like N-terminal" evidence="1">
    <location>
        <begin position="815"/>
        <end position="964"/>
    </location>
</feature>
<sequence length="1829" mass="206597">MRSAMSFQTIFNRDELFVGHSETEDSMLQDLPCEVLMAILSYIQPVDRISVAHQSHWLSSIVFQCDITVLDWLYNTTDINPSREPEIFLDALCRGDIDVVKWLNEEKGCTFGSAAHWDVAHSGRIEIMHWMMSREFHKKAPLDMWLGAISGGWIHVLEWLYDRDGIIQDHITRASLSSGFLDIIQWLMNRRRLDPCDDLIREALQCRLYMQGEAMRSRGYGRSVPPDGIIQTVEWLITHHECQLPLDVNSNWILLHSYDAMCLSLIRWIQSSRPAPAGALRMAIERRNVTVSDYLFSQGHLIEDDMCDVAIFSNERSMSEEENIISILDWLHRHHATWDQEIYSRIALSGHFSILHWLLSRDHPLKTWTHVDSLDWLRSHGYTIHHPIFYYAWRNVSGTQVLEWLDENGYDWSVCDARDALEGGRIEDAVWIIQHGGRLSAVDAFLDSLEFGNVEVLVWLHDGGHLDGEMLKTLMPYYHPNKQVTFWLRSYSQIYGFNDRTMTKRRVLFPCDFVLSYGNVGFCHHLVKKSACALSFEDRPKCAGLRNRKCPDGYVCSASFPRSGHCNPSVCGGFLGKICPEGFMCQYGANETTPIADEQGVCVKKPPARQCGGIGALKCPAGFFCRVSPNVATHPDMSGTCEPRPDVIVCGGLQGRTCPSGYACQLDANTPDATGVCQEVDDGDCVMCADIVPQCPPVCAEGTNLESKSPDVYAARTSGCPFLPTPTHIEVSLLNTRPAPHKSHDLPSENTLLPSKCSSCLVLAVVSAWIENWRRNQDDCGPLPIYEPSESQSRTLTTNAPTKRINMTTSAVSACMFELDKREYHPNSVITGRIHFSPKHKTDFYAVWIYLRGSIILPGQLQNSKKKKIPFLSQYLIINKLEGGEEQPVGKSVVLQAGEYSSPFTIVLPGNDLLPTASYHHGKISVRYHLHAYIDTWGRREQSVDEPWKNAIKAKTEISVVVPYTLKDIDLTQRLHVKQKLFMGPQEKSPLEIEAQPERNITWQKDQFKMMIRIINNSNRKVDHVVIKLKQVWRYTMKSAPEDLSGEFIKGSGSASITNVIDRKEYHDLNLSSGNLYQGICYIDVNLPQLNQPTIDNCKVLSLTYDVIVRCHMSSGVKSTLRFPVRMLGQSIDPPPSNPLPNADVPVMVPHQHQTSLFSSNLFSRPKPSKSGLAPAPKKLQTVMSDQFDAARGVDTNIGHLERARYMVMVGQTHQLIMMPDNMTYKDACYQLITRIGCLEKNMSQVMKQVRTETPKKELSKTLKTLGRHQEDLMEGVLLMTSFIRNLGVQQDVLSSTKCILLSMHQIVIICSHSNMKSGDSAFSTLLAVAWKRFETAMSDLKNALYMAGNEGGSIVADISTTHKALEEQSVTLSHPSSSLVLSGSSSEKLPTIIQLSRDLTETVFTLLSLYSVPHPQLLEQIESITSQVMEIVKNLVQKTIEYNGISTAEEPQQLPTIIQLSRDLTETVFTLLSLYSVPHPQLLEQIESITSQVMEIVKNLVQKTIEYNGISTAEEPQQVDYLVSRIIKRTQDLLAEVSQNTMTDTPPTHTMGRLLRSLESLQNVGKKEEEKEEEEETEPNQFEDMCVALEVIINSFAPSAEGSSLGDSPSNATRMTVIHSLRNLVQPLLHISAFWRDSDLPWNNSQSREHIEQGRKEVMKAVTSLISSIEACQEPDNFITERNNILTLIEKCIMRVGKLNTFMMSLVACYSEREEEETIDIFHVLRERLKQVACEGYHLEKAFRQVARRHLKDKEDATNAQKNFLSSSAWCSPDIHTKRNVEASDDTMTMSSLCRTNSIRQRFLNLQTSLSRTSSSWSVRHSVRETKT</sequence>
<dbReference type="InParanoid" id="A0A2P6NVX2"/>
<keyword evidence="3" id="KW-1185">Reference proteome</keyword>
<reference evidence="2 3" key="1">
    <citation type="journal article" date="2018" name="Genome Biol. Evol.">
        <title>Multiple Roots of Fruiting Body Formation in Amoebozoa.</title>
        <authorList>
            <person name="Hillmann F."/>
            <person name="Forbes G."/>
            <person name="Novohradska S."/>
            <person name="Ferling I."/>
            <person name="Riege K."/>
            <person name="Groth M."/>
            <person name="Westermann M."/>
            <person name="Marz M."/>
            <person name="Spaller T."/>
            <person name="Winckler T."/>
            <person name="Schaap P."/>
            <person name="Glockner G."/>
        </authorList>
    </citation>
    <scope>NUCLEOTIDE SEQUENCE [LARGE SCALE GENOMIC DNA]</scope>
    <source>
        <strain evidence="2 3">Jena</strain>
    </source>
</reference>
<evidence type="ECO:0000313" key="3">
    <source>
        <dbReference type="Proteomes" id="UP000241769"/>
    </source>
</evidence>
<dbReference type="PANTHER" id="PTHR46586">
    <property type="entry name" value="ANKYRIN REPEAT-CONTAINING PROTEIN"/>
    <property type="match status" value="1"/>
</dbReference>
<evidence type="ECO:0000259" key="1">
    <source>
        <dbReference type="Pfam" id="PF00339"/>
    </source>
</evidence>
<comment type="caution">
    <text evidence="2">The sequence shown here is derived from an EMBL/GenBank/DDBJ whole genome shotgun (WGS) entry which is preliminary data.</text>
</comment>
<dbReference type="EMBL" id="MDYQ01000014">
    <property type="protein sequence ID" value="PRP88121.1"/>
    <property type="molecule type" value="Genomic_DNA"/>
</dbReference>
<dbReference type="SUPFAM" id="SSF81296">
    <property type="entry name" value="E set domains"/>
    <property type="match status" value="1"/>
</dbReference>
<name>A0A2P6NVX2_9EUKA</name>
<dbReference type="Pfam" id="PF00339">
    <property type="entry name" value="Arrestin_N"/>
    <property type="match status" value="1"/>
</dbReference>
<accession>A0A2P6NVX2</accession>
<dbReference type="InterPro" id="IPR011021">
    <property type="entry name" value="Arrestin-like_N"/>
</dbReference>
<gene>
    <name evidence="2" type="ORF">PROFUN_04212</name>
</gene>
<dbReference type="InterPro" id="IPR014752">
    <property type="entry name" value="Arrestin-like_C"/>
</dbReference>
<dbReference type="InterPro" id="IPR014756">
    <property type="entry name" value="Ig_E-set"/>
</dbReference>
<dbReference type="OrthoDB" id="3799394at2759"/>
<protein>
    <recommendedName>
        <fullName evidence="1">Arrestin-like N-terminal domain-containing protein</fullName>
    </recommendedName>
</protein>
<evidence type="ECO:0000313" key="2">
    <source>
        <dbReference type="EMBL" id="PRP88121.1"/>
    </source>
</evidence>
<dbReference type="Proteomes" id="UP000241769">
    <property type="component" value="Unassembled WGS sequence"/>
</dbReference>
<dbReference type="PANTHER" id="PTHR46586:SF3">
    <property type="entry name" value="ANKYRIN REPEAT-CONTAINING PROTEIN"/>
    <property type="match status" value="1"/>
</dbReference>
<organism evidence="2 3">
    <name type="scientific">Planoprotostelium fungivorum</name>
    <dbReference type="NCBI Taxonomy" id="1890364"/>
    <lineage>
        <taxon>Eukaryota</taxon>
        <taxon>Amoebozoa</taxon>
        <taxon>Evosea</taxon>
        <taxon>Variosea</taxon>
        <taxon>Cavosteliida</taxon>
        <taxon>Cavosteliaceae</taxon>
        <taxon>Planoprotostelium</taxon>
    </lineage>
</organism>
<proteinExistence type="predicted"/>